<evidence type="ECO:0000313" key="3">
    <source>
        <dbReference type="Proteomes" id="UP000243015"/>
    </source>
</evidence>
<dbReference type="Proteomes" id="UP000243015">
    <property type="component" value="Unassembled WGS sequence"/>
</dbReference>
<dbReference type="AlphaFoldDB" id="A0A178EQG8"/>
<dbReference type="InterPro" id="IPR008271">
    <property type="entry name" value="Ser/Thr_kinase_AS"/>
</dbReference>
<organism evidence="2 3">
    <name type="scientific">Trichophyton rubrum</name>
    <name type="common">Athlete's foot fungus</name>
    <name type="synonym">Epidermophyton rubrum</name>
    <dbReference type="NCBI Taxonomy" id="5551"/>
    <lineage>
        <taxon>Eukaryota</taxon>
        <taxon>Fungi</taxon>
        <taxon>Dikarya</taxon>
        <taxon>Ascomycota</taxon>
        <taxon>Pezizomycotina</taxon>
        <taxon>Eurotiomycetes</taxon>
        <taxon>Eurotiomycetidae</taxon>
        <taxon>Onygenales</taxon>
        <taxon>Arthrodermataceae</taxon>
        <taxon>Trichophyton</taxon>
    </lineage>
</organism>
<evidence type="ECO:0000313" key="2">
    <source>
        <dbReference type="EMBL" id="OAL62046.1"/>
    </source>
</evidence>
<dbReference type="EMBL" id="LHPM01000019">
    <property type="protein sequence ID" value="OAL62046.1"/>
    <property type="molecule type" value="Genomic_DNA"/>
</dbReference>
<keyword evidence="2" id="KW-0418">Kinase</keyword>
<protein>
    <submittedName>
        <fullName evidence="2">Serine/threonine protein kinase</fullName>
    </submittedName>
</protein>
<evidence type="ECO:0000259" key="1">
    <source>
        <dbReference type="PROSITE" id="PS50011"/>
    </source>
</evidence>
<dbReference type="PROSITE" id="PS00108">
    <property type="entry name" value="PROTEIN_KINASE_ST"/>
    <property type="match status" value="1"/>
</dbReference>
<name>A0A178EQG8_TRIRU</name>
<dbReference type="GO" id="GO:0005634">
    <property type="term" value="C:nucleus"/>
    <property type="evidence" value="ECO:0007669"/>
    <property type="project" value="TreeGrafter"/>
</dbReference>
<dbReference type="GO" id="GO:0044773">
    <property type="term" value="P:mitotic DNA damage checkpoint signaling"/>
    <property type="evidence" value="ECO:0007669"/>
    <property type="project" value="TreeGrafter"/>
</dbReference>
<dbReference type="InterPro" id="IPR000719">
    <property type="entry name" value="Prot_kinase_dom"/>
</dbReference>
<dbReference type="SUPFAM" id="SSF56112">
    <property type="entry name" value="Protein kinase-like (PK-like)"/>
    <property type="match status" value="1"/>
</dbReference>
<dbReference type="Pfam" id="PF00069">
    <property type="entry name" value="Pkinase"/>
    <property type="match status" value="1"/>
</dbReference>
<dbReference type="GO" id="GO:0005524">
    <property type="term" value="F:ATP binding"/>
    <property type="evidence" value="ECO:0007669"/>
    <property type="project" value="InterPro"/>
</dbReference>
<feature type="domain" description="Protein kinase" evidence="1">
    <location>
        <begin position="1"/>
        <end position="318"/>
    </location>
</feature>
<accession>A0A178EQG8</accession>
<reference evidence="2 3" key="1">
    <citation type="submission" date="2016-05" db="EMBL/GenBank/DDBJ databases">
        <title>Genome sequencing of Trichophyton rubrum CMCC(F)T1i isolated from hair.</title>
        <authorList>
            <person name="Zhan P."/>
            <person name="Tao Y."/>
            <person name="Liu W."/>
        </authorList>
    </citation>
    <scope>NUCLEOTIDE SEQUENCE [LARGE SCALE GENOMIC DNA]</scope>
    <source>
        <strain evidence="3">CMCC(F)T1i</strain>
    </source>
</reference>
<dbReference type="InterPro" id="IPR011009">
    <property type="entry name" value="Kinase-like_dom_sf"/>
</dbReference>
<comment type="caution">
    <text evidence="2">The sequence shown here is derived from an EMBL/GenBank/DDBJ whole genome shotgun (WGS) entry which is preliminary data.</text>
</comment>
<dbReference type="Gene3D" id="1.10.510.10">
    <property type="entry name" value="Transferase(Phosphotransferase) domain 1"/>
    <property type="match status" value="1"/>
</dbReference>
<dbReference type="GO" id="GO:0004674">
    <property type="term" value="F:protein serine/threonine kinase activity"/>
    <property type="evidence" value="ECO:0007669"/>
    <property type="project" value="UniProtKB-KW"/>
</dbReference>
<dbReference type="SMART" id="SM00220">
    <property type="entry name" value="S_TKc"/>
    <property type="match status" value="1"/>
</dbReference>
<proteinExistence type="predicted"/>
<gene>
    <name evidence="2" type="ORF">A7C99_6618</name>
</gene>
<dbReference type="PANTHER" id="PTHR44167:SF24">
    <property type="entry name" value="SERINE_THREONINE-PROTEIN KINASE CHK2"/>
    <property type="match status" value="1"/>
</dbReference>
<dbReference type="PROSITE" id="PS50011">
    <property type="entry name" value="PROTEIN_KINASE_DOM"/>
    <property type="match status" value="1"/>
</dbReference>
<keyword evidence="2" id="KW-0723">Serine/threonine-protein kinase</keyword>
<dbReference type="VEuPathDB" id="FungiDB:TERG_03184"/>
<keyword evidence="2" id="KW-0808">Transferase</keyword>
<dbReference type="PANTHER" id="PTHR44167">
    <property type="entry name" value="OVARIAN-SPECIFIC SERINE/THREONINE-PROTEIN KINASE LOK-RELATED"/>
    <property type="match status" value="1"/>
</dbReference>
<sequence>MSPAGSAAGQKLPAERDIVMISAEGHEDAAEVEASSASGQENFVLKDIPEAIFSSFNEDIRPRLRESPFLRLPCDTIPNQRTFVYKYLDDDLLSLVRKQLPVQARKQILKASLRGIAELHSHDIVHLDIKPDNIMVNYRGTGADMTVDQVQIIDLENAAYLPKGRCIKGMLAGNDNWRSPEAHLKGELNKPSDIFSFAAVCIYAMLGKVIFGADEDLRKHEAQGAFPYVIRLQRQVSYFGDRKGFNGLITHIGDDEINCQVLGFLWDDRVADYHPYKPFLEWSNVIDDAEFKDIILKMTNLDPQQRVTAHEALEHPWFSGSEID</sequence>